<keyword evidence="4" id="KW-0460">Magnesium</keyword>
<evidence type="ECO:0000256" key="4">
    <source>
        <dbReference type="HAMAP-Rule" id="MF_02217"/>
    </source>
</evidence>
<feature type="binding site" evidence="4">
    <location>
        <position position="159"/>
    </location>
    <ligand>
        <name>Mg(2+)</name>
        <dbReference type="ChEBI" id="CHEBI:18420"/>
    </ligand>
</feature>
<dbReference type="InterPro" id="IPR029063">
    <property type="entry name" value="SAM-dependent_MTases_sf"/>
</dbReference>
<comment type="subunit">
    <text evidence="4">Homodimer.</text>
</comment>
<comment type="function">
    <text evidence="4">Catalyzes the methylation of 5-hydroxyuridine (ho5U) to form 5-methoxyuridine (mo5U) at position 34 in tRNAs.</text>
</comment>
<protein>
    <recommendedName>
        <fullName evidence="4">tRNA 5-hydroxyuridine methyltransferase</fullName>
        <ecNumber evidence="4">2.1.1.-</ecNumber>
    </recommendedName>
    <alternativeName>
        <fullName evidence="4">ho5U methyltransferase</fullName>
    </alternativeName>
</protein>
<dbReference type="Pfam" id="PF01596">
    <property type="entry name" value="Methyltransf_3"/>
    <property type="match status" value="1"/>
</dbReference>
<comment type="catalytic activity">
    <reaction evidence="4">
        <text>5-hydroxyuridine(34) in tRNA + S-adenosyl-L-methionine = 5-methoxyuridine(34) in tRNA + S-adenosyl-L-homocysteine + H(+)</text>
        <dbReference type="Rhea" id="RHEA:60524"/>
        <dbReference type="Rhea" id="RHEA-COMP:13381"/>
        <dbReference type="Rhea" id="RHEA-COMP:15591"/>
        <dbReference type="ChEBI" id="CHEBI:15378"/>
        <dbReference type="ChEBI" id="CHEBI:57856"/>
        <dbReference type="ChEBI" id="CHEBI:59789"/>
        <dbReference type="ChEBI" id="CHEBI:136877"/>
        <dbReference type="ChEBI" id="CHEBI:143860"/>
    </reaction>
</comment>
<reference evidence="5 6" key="1">
    <citation type="submission" date="2018-10" db="EMBL/GenBank/DDBJ databases">
        <title>Draft genome sequence of Bacillus salarius IM0101, isolated from a hypersaline soil in Inner Mongolia, China.</title>
        <authorList>
            <person name="Yamprayoonswat W."/>
            <person name="Boonvisut S."/>
            <person name="Jumpathong W."/>
            <person name="Sittihan S."/>
            <person name="Ruangsuj P."/>
            <person name="Wanthongcharoen S."/>
            <person name="Thongpramul N."/>
            <person name="Pimmason S."/>
            <person name="Yu B."/>
            <person name="Yasawong M."/>
        </authorList>
    </citation>
    <scope>NUCLEOTIDE SEQUENCE [LARGE SCALE GENOMIC DNA]</scope>
    <source>
        <strain evidence="5 6">IM0101</strain>
    </source>
</reference>
<dbReference type="PROSITE" id="PS51682">
    <property type="entry name" value="SAM_OMT_I"/>
    <property type="match status" value="1"/>
</dbReference>
<dbReference type="GO" id="GO:0008757">
    <property type="term" value="F:S-adenosylmethionine-dependent methyltransferase activity"/>
    <property type="evidence" value="ECO:0007669"/>
    <property type="project" value="TreeGrafter"/>
</dbReference>
<dbReference type="InterPro" id="IPR002935">
    <property type="entry name" value="SAM_O-MeTrfase"/>
</dbReference>
<feature type="binding site" evidence="4">
    <location>
        <position position="132"/>
    </location>
    <ligand>
        <name>S-adenosyl-L-methionine</name>
        <dbReference type="ChEBI" id="CHEBI:59789"/>
    </ligand>
</feature>
<dbReference type="GO" id="GO:0016300">
    <property type="term" value="F:tRNA (uridine) methyltransferase activity"/>
    <property type="evidence" value="ECO:0007669"/>
    <property type="project" value="UniProtKB-UniRule"/>
</dbReference>
<dbReference type="InterPro" id="IPR050362">
    <property type="entry name" value="Cation-dep_OMT"/>
</dbReference>
<keyword evidence="4" id="KW-0479">Metal-binding</keyword>
<dbReference type="GO" id="GO:0000287">
    <property type="term" value="F:magnesium ion binding"/>
    <property type="evidence" value="ECO:0007669"/>
    <property type="project" value="UniProtKB-UniRule"/>
</dbReference>
<organism evidence="5 6">
    <name type="scientific">Salibacterium salarium</name>
    <dbReference type="NCBI Taxonomy" id="284579"/>
    <lineage>
        <taxon>Bacteria</taxon>
        <taxon>Bacillati</taxon>
        <taxon>Bacillota</taxon>
        <taxon>Bacilli</taxon>
        <taxon>Bacillales</taxon>
        <taxon>Bacillaceae</taxon>
    </lineage>
</organism>
<keyword evidence="1 4" id="KW-0489">Methyltransferase</keyword>
<proteinExistence type="inferred from homology"/>
<feature type="binding site" evidence="4">
    <location>
        <begin position="112"/>
        <end position="113"/>
    </location>
    <ligand>
        <name>S-adenosyl-L-methionine</name>
        <dbReference type="ChEBI" id="CHEBI:59789"/>
    </ligand>
</feature>
<name>A0A3R9PN17_9BACI</name>
<dbReference type="SUPFAM" id="SSF53335">
    <property type="entry name" value="S-adenosyl-L-methionine-dependent methyltransferases"/>
    <property type="match status" value="1"/>
</dbReference>
<evidence type="ECO:0000256" key="3">
    <source>
        <dbReference type="ARBA" id="ARBA00022691"/>
    </source>
</evidence>
<keyword evidence="6" id="KW-1185">Reference proteome</keyword>
<comment type="caution">
    <text evidence="5">The sequence shown here is derived from an EMBL/GenBank/DDBJ whole genome shotgun (WGS) entry which is preliminary data.</text>
</comment>
<gene>
    <name evidence="4" type="primary">trmR</name>
    <name evidence="5" type="ORF">D7Z54_04555</name>
</gene>
<dbReference type="EMBL" id="RBVX01000003">
    <property type="protein sequence ID" value="RSL34431.1"/>
    <property type="molecule type" value="Genomic_DNA"/>
</dbReference>
<dbReference type="HAMAP" id="MF_02217">
    <property type="entry name" value="TrmR_methyltr"/>
    <property type="match status" value="1"/>
</dbReference>
<dbReference type="PANTHER" id="PTHR10509">
    <property type="entry name" value="O-METHYLTRANSFERASE-RELATED"/>
    <property type="match status" value="1"/>
</dbReference>
<feature type="binding site" evidence="4">
    <location>
        <position position="132"/>
    </location>
    <ligand>
        <name>Mg(2+)</name>
        <dbReference type="ChEBI" id="CHEBI:18420"/>
    </ligand>
</feature>
<feature type="binding site" evidence="4">
    <location>
        <position position="84"/>
    </location>
    <ligand>
        <name>S-adenosyl-L-methionine</name>
        <dbReference type="ChEBI" id="CHEBI:59789"/>
    </ligand>
</feature>
<dbReference type="InterPro" id="IPR043675">
    <property type="entry name" value="TrmR_methyltr"/>
</dbReference>
<dbReference type="CDD" id="cd02440">
    <property type="entry name" value="AdoMet_MTases"/>
    <property type="match status" value="1"/>
</dbReference>
<feature type="binding site" evidence="4">
    <location>
        <position position="158"/>
    </location>
    <ligand>
        <name>Mg(2+)</name>
        <dbReference type="ChEBI" id="CHEBI:18420"/>
    </ligand>
</feature>
<feature type="binding site" evidence="4">
    <location>
        <position position="37"/>
    </location>
    <ligand>
        <name>S-adenosyl-L-methionine</name>
        <dbReference type="ChEBI" id="CHEBI:59789"/>
    </ligand>
</feature>
<dbReference type="GO" id="GO:0030488">
    <property type="term" value="P:tRNA methylation"/>
    <property type="evidence" value="ECO:0007669"/>
    <property type="project" value="UniProtKB-UniRule"/>
</dbReference>
<dbReference type="Proteomes" id="UP000275076">
    <property type="component" value="Unassembled WGS sequence"/>
</dbReference>
<dbReference type="OrthoDB" id="9799672at2"/>
<evidence type="ECO:0000256" key="1">
    <source>
        <dbReference type="ARBA" id="ARBA00022603"/>
    </source>
</evidence>
<dbReference type="Gene3D" id="3.40.50.150">
    <property type="entry name" value="Vaccinia Virus protein VP39"/>
    <property type="match status" value="1"/>
</dbReference>
<evidence type="ECO:0000313" key="5">
    <source>
        <dbReference type="EMBL" id="RSL34431.1"/>
    </source>
</evidence>
<evidence type="ECO:0000313" key="6">
    <source>
        <dbReference type="Proteomes" id="UP000275076"/>
    </source>
</evidence>
<dbReference type="EC" id="2.1.1.-" evidence="4"/>
<dbReference type="PANTHER" id="PTHR10509:SF14">
    <property type="entry name" value="CAFFEOYL-COA O-METHYLTRANSFERASE 3-RELATED"/>
    <property type="match status" value="1"/>
</dbReference>
<sequence>MDEQQNMRQYAESLCNDSNALFKEMVEYAQHEKVPIIENESINVMLQILDVHQSKRILEIGTAIGYSALRMASALQGVHVVSLEKDQKSYETALYFREKSNVSTQTTFLHTDALAEPSVLDTSQLYDVLFIDAAKGKYIDFFERYHPYVKPNGLIISDNVFFKGWTAVPEEAPKRIRSMVKKIRYYNDWLSSHPSFKTRFLTVGDGLAVSIKK</sequence>
<keyword evidence="4" id="KW-0819">tRNA processing</keyword>
<evidence type="ECO:0000256" key="2">
    <source>
        <dbReference type="ARBA" id="ARBA00022679"/>
    </source>
</evidence>
<dbReference type="AlphaFoldDB" id="A0A3R9PN17"/>
<feature type="binding site" evidence="4">
    <location>
        <position position="67"/>
    </location>
    <ligand>
        <name>S-adenosyl-L-methionine</name>
        <dbReference type="ChEBI" id="CHEBI:59789"/>
    </ligand>
</feature>
<dbReference type="GO" id="GO:0008171">
    <property type="term" value="F:O-methyltransferase activity"/>
    <property type="evidence" value="ECO:0007669"/>
    <property type="project" value="InterPro"/>
</dbReference>
<accession>A0A3R9PN17</accession>
<keyword evidence="3 4" id="KW-0949">S-adenosyl-L-methionine</keyword>
<comment type="similarity">
    <text evidence="4">Belongs to the class I-like SAM-binding methyltransferase superfamily. Cation-dependent O-methyltransferase family.</text>
</comment>
<keyword evidence="2 4" id="KW-0808">Transferase</keyword>
<dbReference type="RefSeq" id="WP_125554664.1">
    <property type="nucleotide sequence ID" value="NZ_RBVX01000003.1"/>
</dbReference>